<keyword evidence="3" id="KW-1185">Reference proteome</keyword>
<feature type="transmembrane region" description="Helical" evidence="1">
    <location>
        <begin position="115"/>
        <end position="136"/>
    </location>
</feature>
<keyword evidence="1" id="KW-0812">Transmembrane</keyword>
<evidence type="ECO:0000313" key="3">
    <source>
        <dbReference type="Proteomes" id="UP000265703"/>
    </source>
</evidence>
<reference evidence="2 3" key="1">
    <citation type="submission" date="2018-06" db="EMBL/GenBank/DDBJ databases">
        <title>Comparative genomics reveals the genomic features of Rhizophagus irregularis, R. cerebriforme, R. diaphanum and Gigaspora rosea, and their symbiotic lifestyle signature.</title>
        <authorList>
            <person name="Morin E."/>
            <person name="San Clemente H."/>
            <person name="Chen E.C.H."/>
            <person name="De La Providencia I."/>
            <person name="Hainaut M."/>
            <person name="Kuo A."/>
            <person name="Kohler A."/>
            <person name="Murat C."/>
            <person name="Tang N."/>
            <person name="Roy S."/>
            <person name="Loubradou J."/>
            <person name="Henrissat B."/>
            <person name="Grigoriev I.V."/>
            <person name="Corradi N."/>
            <person name="Roux C."/>
            <person name="Martin F.M."/>
        </authorList>
    </citation>
    <scope>NUCLEOTIDE SEQUENCE [LARGE SCALE GENOMIC DNA]</scope>
    <source>
        <strain evidence="2 3">DAOM 227022</strain>
    </source>
</reference>
<keyword evidence="1" id="KW-1133">Transmembrane helix</keyword>
<dbReference type="Proteomes" id="UP000265703">
    <property type="component" value="Unassembled WGS sequence"/>
</dbReference>
<comment type="caution">
    <text evidence="2">The sequence shown here is derived from an EMBL/GenBank/DDBJ whole genome shotgun (WGS) entry which is preliminary data.</text>
</comment>
<name>A0A397T0D5_9GLOM</name>
<dbReference type="EMBL" id="QKYT01000184">
    <property type="protein sequence ID" value="RIA90356.1"/>
    <property type="molecule type" value="Genomic_DNA"/>
</dbReference>
<accession>A0A397T0D5</accession>
<evidence type="ECO:0000313" key="2">
    <source>
        <dbReference type="EMBL" id="RIA90356.1"/>
    </source>
</evidence>
<dbReference type="AlphaFoldDB" id="A0A397T0D5"/>
<evidence type="ECO:0000256" key="1">
    <source>
        <dbReference type="SAM" id="Phobius"/>
    </source>
</evidence>
<keyword evidence="1" id="KW-0472">Membrane</keyword>
<gene>
    <name evidence="2" type="ORF">C1645_157854</name>
</gene>
<feature type="transmembrane region" description="Helical" evidence="1">
    <location>
        <begin position="71"/>
        <end position="94"/>
    </location>
</feature>
<dbReference type="OrthoDB" id="2103474at2759"/>
<sequence>MGRFSFFNRSQQDDDPIPPFITIDGKTKRNKWEIPASLNNEEKKYLIEVKKRAYKLDKSCCCGCCIGLDPLVGFLPIIGDFAGVILAFWLVNFIKNSNLIDNHKVPIMMREMTFMIVKDAMIGFFPIIGDLIDIFYKANTYNALVFQRYLVNQAKLRSVVNDNHKVEVITHNTYNTNNDHDNRKKLMN</sequence>
<dbReference type="PANTHER" id="PTHR35519:SF2">
    <property type="entry name" value="PH DOMAIN PROTEIN"/>
    <property type="match status" value="1"/>
</dbReference>
<dbReference type="Pfam" id="PF13430">
    <property type="entry name" value="DUF4112"/>
    <property type="match status" value="1"/>
</dbReference>
<dbReference type="InterPro" id="IPR025187">
    <property type="entry name" value="DUF4112"/>
</dbReference>
<evidence type="ECO:0008006" key="4">
    <source>
        <dbReference type="Google" id="ProtNLM"/>
    </source>
</evidence>
<organism evidence="2 3">
    <name type="scientific">Glomus cerebriforme</name>
    <dbReference type="NCBI Taxonomy" id="658196"/>
    <lineage>
        <taxon>Eukaryota</taxon>
        <taxon>Fungi</taxon>
        <taxon>Fungi incertae sedis</taxon>
        <taxon>Mucoromycota</taxon>
        <taxon>Glomeromycotina</taxon>
        <taxon>Glomeromycetes</taxon>
        <taxon>Glomerales</taxon>
        <taxon>Glomeraceae</taxon>
        <taxon>Glomus</taxon>
    </lineage>
</organism>
<proteinExistence type="predicted"/>
<protein>
    <recommendedName>
        <fullName evidence="4">DUF4112 domain-containing protein</fullName>
    </recommendedName>
</protein>
<dbReference type="PANTHER" id="PTHR35519">
    <property type="entry name" value="MEMBRANE PROTEINS"/>
    <property type="match status" value="1"/>
</dbReference>
<dbReference type="STRING" id="658196.A0A397T0D5"/>